<keyword evidence="1" id="KW-0677">Repeat</keyword>
<dbReference type="Gene3D" id="1.25.40.20">
    <property type="entry name" value="Ankyrin repeat-containing domain"/>
    <property type="match status" value="5"/>
</dbReference>
<sequence>MTSSRNQQAQRLAEIIREHQLLPVRRLTPLPAPNLLASNPDVIAARELLRQRKVQSPNWKDPSTRYGRHFRSRETNAKKESPETWKYTSDEASSVLSMVVDTTDSCRVIEHLLDLGADTNFVIQKEHLKTKKTPTSRGDFLKRAVTAGNKDTVCLLAQRGADQESLDSALVQSLAQPHSLELTKLLLMYGADAGQCGHLFIRAVSAGNVDLVELCLRASKPISQHDISAALPMAIVTGAENMASLLLAQGADPNWRNAQALQKALAIEHFGFATTLVSADIRPSQSSLDAGLKRGLQLPTINRFRYVELLLCAGASASIKEASEALVTSTQALDSKFIKLLVSHGVSPDYESAEALRHAVKAMCLDLVKILLCGNVSEPSLSSAVDLVPDRANKNDRYQAISMLVERGAKGPPLARSLIKSVKAGHKELTSLLIGNGATADDHNAESVRQALQKRDLETLKELLTRVYSATSLGRMLSEAWSLPKIQRREAIGMLLQAGVSDREKNHVLLLAVADDTDTKDLDLVNLLLRHRASVDYKDGYQNCIKLAAAQDDFPLVKALCSATPPPSTSTLSDAILPAFHARSTRNGVYTYQIMKVILEKGATGDPLSQVLLKAMVDEPQSMDLFSLLLDHGANRKADPTSVNRVFPLALREEHFDLERVRLLLQCFRSQSALDTALYHEFQSERQRTEVVKLLLDVGASVNSHQGSSLKQAVKSRKFHFVREMIQCKPNIATLTSAFDAAVDLRNYSERLEAYRILLGAGMMGNTVHQALVREIEPATRNDLRIVEILLDRNASPVIILAMRKHPNASGLVGELLKNGYLADGNITACVDDDVGKERLTSLVWALSGRNIRIGNDVIISLLEAGANVNFITPMSKTTPLMLASANGRSEIIPELLKRGSNLAVIDHKDRTALFRASATGYSEIVKMLVTAGAHPDDGSLHEASRNLSTKTVSYLIEQGHQPDFRSLMYGGRSALGELCLNASTAGNNWTTRLRQTMALLVKAGSDLSLEVRGKSVLYLGLDHDNSYEVTKALLETKGDWTLMNSDSKLFKDGDHRLSPTKYVESYFQGPPDRRRLLINLLEAKGITTRFFAVSGAQPPGACGLPEALAQKERMLRERAELDALEEKDHQTKLRHMSELAQHGDDLASRSHQGALVRMQQTEHQEQLNMSSRHRLQLGHERSSHGQTLQLRQISHTTDLQHRRERDAEDLRALTSRHALQLKYEGDRGRQTQMFAESERLVALEHRGKKLEIEGVAEERRMQRARVMGKEEEERGKRQFDRTMRVLDRQKEISAGQRQMLLEDSPS</sequence>
<name>A0A6G1GSP3_9PEZI</name>
<evidence type="ECO:0000256" key="3">
    <source>
        <dbReference type="PROSITE-ProRule" id="PRU00023"/>
    </source>
</evidence>
<dbReference type="PANTHER" id="PTHR24123:SF139">
    <property type="entry name" value="ANKYRIN"/>
    <property type="match status" value="1"/>
</dbReference>
<dbReference type="PANTHER" id="PTHR24123">
    <property type="entry name" value="ANKYRIN REPEAT-CONTAINING"/>
    <property type="match status" value="1"/>
</dbReference>
<dbReference type="PROSITE" id="PS50088">
    <property type="entry name" value="ANK_REPEAT"/>
    <property type="match status" value="1"/>
</dbReference>
<protein>
    <submittedName>
        <fullName evidence="4">Uncharacterized protein</fullName>
    </submittedName>
</protein>
<keyword evidence="5" id="KW-1185">Reference proteome</keyword>
<evidence type="ECO:0000313" key="4">
    <source>
        <dbReference type="EMBL" id="KAF1984006.1"/>
    </source>
</evidence>
<dbReference type="InterPro" id="IPR036770">
    <property type="entry name" value="Ankyrin_rpt-contain_sf"/>
</dbReference>
<accession>A0A6G1GSP3</accession>
<gene>
    <name evidence="4" type="ORF">K402DRAFT_337438</name>
</gene>
<proteinExistence type="predicted"/>
<dbReference type="InterPro" id="IPR002110">
    <property type="entry name" value="Ankyrin_rpt"/>
</dbReference>
<dbReference type="SUPFAM" id="SSF48403">
    <property type="entry name" value="Ankyrin repeat"/>
    <property type="match status" value="3"/>
</dbReference>
<organism evidence="4 5">
    <name type="scientific">Aulographum hederae CBS 113979</name>
    <dbReference type="NCBI Taxonomy" id="1176131"/>
    <lineage>
        <taxon>Eukaryota</taxon>
        <taxon>Fungi</taxon>
        <taxon>Dikarya</taxon>
        <taxon>Ascomycota</taxon>
        <taxon>Pezizomycotina</taxon>
        <taxon>Dothideomycetes</taxon>
        <taxon>Pleosporomycetidae</taxon>
        <taxon>Aulographales</taxon>
        <taxon>Aulographaceae</taxon>
    </lineage>
</organism>
<dbReference type="PROSITE" id="PS50297">
    <property type="entry name" value="ANK_REP_REGION"/>
    <property type="match status" value="1"/>
</dbReference>
<dbReference type="InterPro" id="IPR051165">
    <property type="entry name" value="Multifunctional_ANK_Repeat"/>
</dbReference>
<evidence type="ECO:0000313" key="5">
    <source>
        <dbReference type="Proteomes" id="UP000800041"/>
    </source>
</evidence>
<dbReference type="SMART" id="SM00248">
    <property type="entry name" value="ANK"/>
    <property type="match status" value="15"/>
</dbReference>
<keyword evidence="2 3" id="KW-0040">ANK repeat</keyword>
<evidence type="ECO:0000256" key="1">
    <source>
        <dbReference type="ARBA" id="ARBA00022737"/>
    </source>
</evidence>
<dbReference type="EMBL" id="ML977171">
    <property type="protein sequence ID" value="KAF1984006.1"/>
    <property type="molecule type" value="Genomic_DNA"/>
</dbReference>
<reference evidence="4" key="1">
    <citation type="journal article" date="2020" name="Stud. Mycol.">
        <title>101 Dothideomycetes genomes: a test case for predicting lifestyles and emergence of pathogens.</title>
        <authorList>
            <person name="Haridas S."/>
            <person name="Albert R."/>
            <person name="Binder M."/>
            <person name="Bloem J."/>
            <person name="Labutti K."/>
            <person name="Salamov A."/>
            <person name="Andreopoulos B."/>
            <person name="Baker S."/>
            <person name="Barry K."/>
            <person name="Bills G."/>
            <person name="Bluhm B."/>
            <person name="Cannon C."/>
            <person name="Castanera R."/>
            <person name="Culley D."/>
            <person name="Daum C."/>
            <person name="Ezra D."/>
            <person name="Gonzalez J."/>
            <person name="Henrissat B."/>
            <person name="Kuo A."/>
            <person name="Liang C."/>
            <person name="Lipzen A."/>
            <person name="Lutzoni F."/>
            <person name="Magnuson J."/>
            <person name="Mondo S."/>
            <person name="Nolan M."/>
            <person name="Ohm R."/>
            <person name="Pangilinan J."/>
            <person name="Park H.-J."/>
            <person name="Ramirez L."/>
            <person name="Alfaro M."/>
            <person name="Sun H."/>
            <person name="Tritt A."/>
            <person name="Yoshinaga Y."/>
            <person name="Zwiers L.-H."/>
            <person name="Turgeon B."/>
            <person name="Goodwin S."/>
            <person name="Spatafora J."/>
            <person name="Crous P."/>
            <person name="Grigoriev I."/>
        </authorList>
    </citation>
    <scope>NUCLEOTIDE SEQUENCE</scope>
    <source>
        <strain evidence="4">CBS 113979</strain>
    </source>
</reference>
<dbReference type="Proteomes" id="UP000800041">
    <property type="component" value="Unassembled WGS sequence"/>
</dbReference>
<evidence type="ECO:0000256" key="2">
    <source>
        <dbReference type="ARBA" id="ARBA00023043"/>
    </source>
</evidence>
<feature type="repeat" description="ANK" evidence="3">
    <location>
        <begin position="876"/>
        <end position="908"/>
    </location>
</feature>
<dbReference type="OrthoDB" id="3182339at2759"/>
<dbReference type="Pfam" id="PF12796">
    <property type="entry name" value="Ank_2"/>
    <property type="match status" value="1"/>
</dbReference>